<evidence type="ECO:0000313" key="1">
    <source>
        <dbReference type="EMBL" id="MEB3101945.1"/>
    </source>
</evidence>
<reference evidence="1" key="1">
    <citation type="submission" date="2023-12" db="EMBL/GenBank/DDBJ databases">
        <title>Fervidustalea candida gen. nov., sp. nov., a novel member of the family Paenibacillaceae isolated from a geothermal area.</title>
        <authorList>
            <person name="Li W.-J."/>
            <person name="Jiao J.-Y."/>
            <person name="Chen Y."/>
        </authorList>
    </citation>
    <scope>NUCLEOTIDE SEQUENCE</scope>
    <source>
        <strain evidence="1">SYSU GA230002</strain>
    </source>
</reference>
<dbReference type="Proteomes" id="UP001310386">
    <property type="component" value="Unassembled WGS sequence"/>
</dbReference>
<evidence type="ECO:0000313" key="2">
    <source>
        <dbReference type="Proteomes" id="UP001310386"/>
    </source>
</evidence>
<dbReference type="EMBL" id="JAYJLD010000011">
    <property type="protein sequence ID" value="MEB3101945.1"/>
    <property type="molecule type" value="Genomic_DNA"/>
</dbReference>
<sequence>MTKHSTRDRAIFYLRILAIFNRLTTDEYRISRAQIMPAMRKDKDVQPSIIVLGLELQKRLNIVRVADEDHRNNIAREGKAKGGNCP</sequence>
<gene>
    <name evidence="1" type="ORF">VF724_09745</name>
</gene>
<comment type="caution">
    <text evidence="1">The sequence shown here is derived from an EMBL/GenBank/DDBJ whole genome shotgun (WGS) entry which is preliminary data.</text>
</comment>
<keyword evidence="2" id="KW-1185">Reference proteome</keyword>
<name>A0ABU5ZHH5_9BACL</name>
<proteinExistence type="predicted"/>
<organism evidence="1 2">
    <name type="scientific">Ferviditalea candida</name>
    <dbReference type="NCBI Taxonomy" id="3108399"/>
    <lineage>
        <taxon>Bacteria</taxon>
        <taxon>Bacillati</taxon>
        <taxon>Bacillota</taxon>
        <taxon>Bacilli</taxon>
        <taxon>Bacillales</taxon>
        <taxon>Paenibacillaceae</taxon>
        <taxon>Ferviditalea</taxon>
    </lineage>
</organism>
<protein>
    <submittedName>
        <fullName evidence="1">Uncharacterized protein</fullName>
    </submittedName>
</protein>
<dbReference type="RefSeq" id="WP_371754061.1">
    <property type="nucleotide sequence ID" value="NZ_JAYJLD010000011.1"/>
</dbReference>
<accession>A0ABU5ZHH5</accession>